<name>A0AAP0NJ86_9MAGN</name>
<gene>
    <name evidence="1" type="ORF">Syun_024516</name>
</gene>
<accession>A0AAP0NJ86</accession>
<evidence type="ECO:0000313" key="1">
    <source>
        <dbReference type="EMBL" id="KAK9108505.1"/>
    </source>
</evidence>
<evidence type="ECO:0000313" key="2">
    <source>
        <dbReference type="Proteomes" id="UP001420932"/>
    </source>
</evidence>
<dbReference type="EMBL" id="JBBNAF010000010">
    <property type="protein sequence ID" value="KAK9108505.1"/>
    <property type="molecule type" value="Genomic_DNA"/>
</dbReference>
<reference evidence="1 2" key="1">
    <citation type="submission" date="2024-01" db="EMBL/GenBank/DDBJ databases">
        <title>Genome assemblies of Stephania.</title>
        <authorList>
            <person name="Yang L."/>
        </authorList>
    </citation>
    <scope>NUCLEOTIDE SEQUENCE [LARGE SCALE GENOMIC DNA]</scope>
    <source>
        <strain evidence="1">YNDBR</strain>
        <tissue evidence="1">Leaf</tissue>
    </source>
</reference>
<protein>
    <submittedName>
        <fullName evidence="1">Uncharacterized protein</fullName>
    </submittedName>
</protein>
<sequence length="61" mass="6716">MTYLPPLNLAPKPFISQLFFQSSLSDSSEIEELWSGSNVFFAAAMPKSRCIVGFNIASIES</sequence>
<keyword evidence="2" id="KW-1185">Reference proteome</keyword>
<organism evidence="1 2">
    <name type="scientific">Stephania yunnanensis</name>
    <dbReference type="NCBI Taxonomy" id="152371"/>
    <lineage>
        <taxon>Eukaryota</taxon>
        <taxon>Viridiplantae</taxon>
        <taxon>Streptophyta</taxon>
        <taxon>Embryophyta</taxon>
        <taxon>Tracheophyta</taxon>
        <taxon>Spermatophyta</taxon>
        <taxon>Magnoliopsida</taxon>
        <taxon>Ranunculales</taxon>
        <taxon>Menispermaceae</taxon>
        <taxon>Menispermoideae</taxon>
        <taxon>Cissampelideae</taxon>
        <taxon>Stephania</taxon>
    </lineage>
</organism>
<dbReference type="Proteomes" id="UP001420932">
    <property type="component" value="Unassembled WGS sequence"/>
</dbReference>
<dbReference type="AlphaFoldDB" id="A0AAP0NJ86"/>
<comment type="caution">
    <text evidence="1">The sequence shown here is derived from an EMBL/GenBank/DDBJ whole genome shotgun (WGS) entry which is preliminary data.</text>
</comment>
<proteinExistence type="predicted"/>